<dbReference type="CDD" id="cd21151">
    <property type="entry name" value="PUA_Nip7-like"/>
    <property type="match status" value="1"/>
</dbReference>
<dbReference type="InterPro" id="IPR013244">
    <property type="entry name" value="Sec39_domain"/>
</dbReference>
<evidence type="ECO:0000256" key="4">
    <source>
        <dbReference type="ARBA" id="ARBA00022927"/>
    </source>
</evidence>
<dbReference type="EMBL" id="SGPJ01000065">
    <property type="protein sequence ID" value="THG99892.1"/>
    <property type="molecule type" value="Genomic_DNA"/>
</dbReference>
<dbReference type="GO" id="GO:0006890">
    <property type="term" value="P:retrograde vesicle-mediated transport, Golgi to endoplasmic reticulum"/>
    <property type="evidence" value="ECO:0007669"/>
    <property type="project" value="InterPro"/>
</dbReference>
<dbReference type="SUPFAM" id="SSF88802">
    <property type="entry name" value="Pre-PUA domain"/>
    <property type="match status" value="1"/>
</dbReference>
<dbReference type="FunFam" id="2.30.130.10:FF:000002">
    <property type="entry name" value="60S ribosome subunit biogenesis protein NIP7 homolog"/>
    <property type="match status" value="1"/>
</dbReference>
<evidence type="ECO:0000256" key="1">
    <source>
        <dbReference type="ARBA" id="ARBA00004240"/>
    </source>
</evidence>
<keyword evidence="3" id="KW-0256">Endoplasmic reticulum</keyword>
<feature type="region of interest" description="Disordered" evidence="5">
    <location>
        <begin position="213"/>
        <end position="244"/>
    </location>
</feature>
<dbReference type="GO" id="GO:0070939">
    <property type="term" value="C:Dsl1/NZR complex"/>
    <property type="evidence" value="ECO:0007669"/>
    <property type="project" value="TreeGrafter"/>
</dbReference>
<dbReference type="GO" id="GO:0000149">
    <property type="term" value="F:SNARE binding"/>
    <property type="evidence" value="ECO:0007669"/>
    <property type="project" value="TreeGrafter"/>
</dbReference>
<proteinExistence type="predicted"/>
<name>A0A4V3XAY4_9APHY</name>
<dbReference type="InterPro" id="IPR005155">
    <property type="entry name" value="UPF0113_PUA"/>
</dbReference>
<organism evidence="7 8">
    <name type="scientific">Hermanssonia centrifuga</name>
    <dbReference type="NCBI Taxonomy" id="98765"/>
    <lineage>
        <taxon>Eukaryota</taxon>
        <taxon>Fungi</taxon>
        <taxon>Dikarya</taxon>
        <taxon>Basidiomycota</taxon>
        <taxon>Agaricomycotina</taxon>
        <taxon>Agaricomycetes</taxon>
        <taxon>Polyporales</taxon>
        <taxon>Meruliaceae</taxon>
        <taxon>Hermanssonia</taxon>
    </lineage>
</organism>
<gene>
    <name evidence="7" type="ORF">EW026_g2529</name>
</gene>
<dbReference type="GO" id="GO:0003723">
    <property type="term" value="F:RNA binding"/>
    <property type="evidence" value="ECO:0007669"/>
    <property type="project" value="InterPro"/>
</dbReference>
<feature type="region of interest" description="Disordered" evidence="5">
    <location>
        <begin position="963"/>
        <end position="994"/>
    </location>
</feature>
<dbReference type="Pfam" id="PF03657">
    <property type="entry name" value="UPF0113"/>
    <property type="match status" value="1"/>
</dbReference>
<keyword evidence="8" id="KW-1185">Reference proteome</keyword>
<dbReference type="InterPro" id="IPR040598">
    <property type="entry name" value="NIP7_N"/>
</dbReference>
<dbReference type="SMART" id="SM00359">
    <property type="entry name" value="PUA"/>
    <property type="match status" value="1"/>
</dbReference>
<dbReference type="InterPro" id="IPR036974">
    <property type="entry name" value="PUA_sf"/>
</dbReference>
<dbReference type="Proteomes" id="UP000309038">
    <property type="component" value="Unassembled WGS sequence"/>
</dbReference>
<evidence type="ECO:0000313" key="7">
    <source>
        <dbReference type="EMBL" id="THG99892.1"/>
    </source>
</evidence>
<protein>
    <recommendedName>
        <fullName evidence="6">PUA domain-containing protein</fullName>
    </recommendedName>
</protein>
<dbReference type="PROSITE" id="PS50890">
    <property type="entry name" value="PUA"/>
    <property type="match status" value="1"/>
</dbReference>
<feature type="region of interest" description="Disordered" evidence="5">
    <location>
        <begin position="148"/>
        <end position="167"/>
    </location>
</feature>
<evidence type="ECO:0000256" key="3">
    <source>
        <dbReference type="ARBA" id="ARBA00022824"/>
    </source>
</evidence>
<keyword evidence="4" id="KW-0653">Protein transport</keyword>
<accession>A0A4V3XAY4</accession>
<dbReference type="InterPro" id="IPR002478">
    <property type="entry name" value="PUA"/>
</dbReference>
<evidence type="ECO:0000256" key="2">
    <source>
        <dbReference type="ARBA" id="ARBA00022448"/>
    </source>
</evidence>
<feature type="compositionally biased region" description="Basic residues" evidence="5">
    <location>
        <begin position="982"/>
        <end position="992"/>
    </location>
</feature>
<dbReference type="Pfam" id="PF17833">
    <property type="entry name" value="pre-PUA_NIP7"/>
    <property type="match status" value="1"/>
</dbReference>
<dbReference type="SUPFAM" id="SSF88697">
    <property type="entry name" value="PUA domain-like"/>
    <property type="match status" value="1"/>
</dbReference>
<dbReference type="PANTHER" id="PTHR15922:SF2">
    <property type="entry name" value="NBAS SUBUNIT OF NRZ TETHERING COMPLEX"/>
    <property type="match status" value="1"/>
</dbReference>
<dbReference type="GO" id="GO:0015031">
    <property type="term" value="P:protein transport"/>
    <property type="evidence" value="ECO:0007669"/>
    <property type="project" value="UniProtKB-KW"/>
</dbReference>
<dbReference type="AlphaFoldDB" id="A0A4V3XAY4"/>
<dbReference type="InterPro" id="IPR015947">
    <property type="entry name" value="PUA-like_sf"/>
</dbReference>
<dbReference type="Pfam" id="PF08314">
    <property type="entry name" value="Sec39"/>
    <property type="match status" value="1"/>
</dbReference>
<comment type="caution">
    <text evidence="7">The sequence shown here is derived from an EMBL/GenBank/DDBJ whole genome shotgun (WGS) entry which is preliminary data.</text>
</comment>
<keyword evidence="2" id="KW-0813">Transport</keyword>
<evidence type="ECO:0000256" key="5">
    <source>
        <dbReference type="SAM" id="MobiDB-lite"/>
    </source>
</evidence>
<sequence>MRLAISVAKPNLVSLGTCFGKFSKSGKFKLHVTALDYLAQYAKYKVWIKPNGEMPFLYGNHVLKAHLGRITEDTPEHQGVVVFSMNDVPLGFGVTARSTIDTRKLDPTSIIVFHQSDVGEYLRDETLLELGITRTEQALKRSRAVYESPSPGDVVVDEENEEKEQVEGKEKLTVLKSYFRDEPTDARLCEMRATLLERLDRLATFVEICKSQGASESTGNEEDEEWLDSPWAEVESSPSPDTSSVLPLSCTSFLTGNLLDTACLLASNECFTAVRTVLERHGPDLWPHRFAILQCIPEHTPIVDYRDLLPGVDSSLSLERVPDFKPRRTERDWSEETIVQAALSDPKFARSAPPCNCSSTHMFRPSPLSSDELRDWYRERMDCTITATGMADNALSLAQHAASLGVPGLDEVGEDLLLLCRLLYDTSLADDPVATEDDRAIWTLDRWNSMDPSTVIHAYLAHSTPENIARDITRLVMPYLFVLESRAERAGHPEPELPKRLLYDYILNAPLNIVASVFEASKPTLPPAQRILRSDEDMIRLALACLYGCESVEQWSTMSRIFECLPAWDLQGEQDDQDDSEVDTTIASLSAYVVPSTTGSQSTASDLLLFFKPLSLSSLSRVLDVLDVHLESGEILARWSVPAPLRWFLLSNANESEQRAWANRMARRAGGADDKLETRGDWEWLLEDMLKLSMSDDGDLKTAFCLLSKDEIERIFFTGLLSSGQFDLARAMLKSSEDLALLSPEDIEAICLACSQEFYDNSSSGNYHFGDMKLAYDCLNVPLPSERIVMEKDFIEATSRLCTFNLMSRPGIPISPLEIRLTKDRLSLISRVLASNSDAYKHTQVIVELAHKLGFKSDPVAEVKTLAMLTDTALHAEDFDRAYETSEKMIKAVLELREARPEDDTEMQQAAEVCWVSSYQLARHPEFDDVKKKSILFGRTMELCPPNKLADIVSSWRRSEDEDLDRRRAKLADRQSTATRRPGTHLPHKHQAKAGFKTSSLTERLHHLHMPSSPLVSAPDAAALANKAFHTVTANFPFSVGGRNRALAPERPGSAASRYDGAEVSAQASRALQKGLGWLLGDDD</sequence>
<feature type="compositionally biased region" description="Basic and acidic residues" evidence="5">
    <location>
        <begin position="963"/>
        <end position="973"/>
    </location>
</feature>
<feature type="domain" description="PUA" evidence="6">
    <location>
        <begin position="44"/>
        <end position="120"/>
    </location>
</feature>
<evidence type="ECO:0000313" key="8">
    <source>
        <dbReference type="Proteomes" id="UP000309038"/>
    </source>
</evidence>
<dbReference type="PANTHER" id="PTHR15922">
    <property type="entry name" value="NEUROBLASTOMA-AMPLIFIED SEQUENCE"/>
    <property type="match status" value="1"/>
</dbReference>
<evidence type="ECO:0000259" key="6">
    <source>
        <dbReference type="SMART" id="SM00359"/>
    </source>
</evidence>
<dbReference type="Gene3D" id="3.10.450.220">
    <property type="match status" value="1"/>
</dbReference>
<reference evidence="7 8" key="1">
    <citation type="submission" date="2019-02" db="EMBL/GenBank/DDBJ databases">
        <title>Genome sequencing of the rare red list fungi Phlebia centrifuga.</title>
        <authorList>
            <person name="Buettner E."/>
            <person name="Kellner H."/>
        </authorList>
    </citation>
    <scope>NUCLEOTIDE SEQUENCE [LARGE SCALE GENOMIC DNA]</scope>
    <source>
        <strain evidence="7 8">DSM 108282</strain>
    </source>
</reference>
<dbReference type="Gene3D" id="2.30.130.10">
    <property type="entry name" value="PUA domain"/>
    <property type="match status" value="1"/>
</dbReference>
<comment type="subcellular location">
    <subcellularLocation>
        <location evidence="1">Endoplasmic reticulum</location>
    </subcellularLocation>
</comment>